<dbReference type="RefSeq" id="WP_064253198.1">
    <property type="nucleotide sequence ID" value="NZ_CP013107.1"/>
</dbReference>
<dbReference type="STRING" id="194963.SAMCFNEI73_Ch1939"/>
<gene>
    <name evidence="1" type="primary">fold</name>
    <name evidence="1" type="ORF">SAMCFNEI73_Ch1939</name>
</gene>
<evidence type="ECO:0000313" key="2">
    <source>
        <dbReference type="Proteomes" id="UP000182306"/>
    </source>
</evidence>
<dbReference type="GO" id="GO:0050129">
    <property type="term" value="F:N-formylglutamate deformylase activity"/>
    <property type="evidence" value="ECO:0007669"/>
    <property type="project" value="UniProtKB-EC"/>
</dbReference>
<proteinExistence type="predicted"/>
<dbReference type="InterPro" id="IPR029058">
    <property type="entry name" value="AB_hydrolase_fold"/>
</dbReference>
<dbReference type="PANTHER" id="PTHR46331:SF2">
    <property type="entry name" value="VALACYCLOVIR HYDROLASE"/>
    <property type="match status" value="1"/>
</dbReference>
<dbReference type="Pfam" id="PF00561">
    <property type="entry name" value="Abhydrolase_1"/>
    <property type="match status" value="1"/>
</dbReference>
<dbReference type="EC" id="3.5.1.68" evidence="1"/>
<reference evidence="1 2" key="1">
    <citation type="submission" date="2015-10" db="EMBL/GenBank/DDBJ databases">
        <title>Genomic differences between typical nodule nitrogen-fixing rhizobial strains and those coming from bean seeds.</title>
        <authorList>
            <person name="Peralta H."/>
            <person name="Aguilar-Vera A."/>
            <person name="Diaz R."/>
            <person name="Mora Y."/>
            <person name="Martinez-Batallar G."/>
            <person name="Salazar E."/>
            <person name="Vargas-Lagunas C."/>
            <person name="Encarnacion S."/>
            <person name="Girard L."/>
            <person name="Mora J."/>
        </authorList>
    </citation>
    <scope>NUCLEOTIDE SEQUENCE [LARGE SCALE GENOMIC DNA]</scope>
    <source>
        <strain evidence="1 2">CFNEI 73</strain>
    </source>
</reference>
<dbReference type="SUPFAM" id="SSF53474">
    <property type="entry name" value="alpha/beta-Hydrolases"/>
    <property type="match status" value="1"/>
</dbReference>
<sequence>MLKTALLTIFATVLSLAYAPATNGAEPVQKVAGQKSMPTPKKTGHLAVNGINYYYQVYGEGEPVLLLHGGLGIIEMLGPNLARLAEGRQVIGVDLHGHGRTPLGNRPIDLAAIGADMGVLVRQLGYRQVDVLGYSMGGGVGLHMAAQAPETVRRLVIVSAPFAKDGFYPEMIAAQAQVGAGMAAMMKDTPMYKSYVAVAPDASEFPKLLDAMGDLMRRDYDASAAVAKLTMPIMLVYGDGDMIRLEHIVDFYHRLGGGLKDAGWMREHMSKNRLAILPDLTHYDIFVSPKLIETVLPFLNGESGSKSWAEEVDAK</sequence>
<dbReference type="InterPro" id="IPR000073">
    <property type="entry name" value="AB_hydrolase_1"/>
</dbReference>
<name>A0A1L3LMG4_9HYPH</name>
<protein>
    <submittedName>
        <fullName evidence="1">Alpha/beta hydrolase Fold protein</fullName>
        <ecNumber evidence="1">3.5.1.68</ecNumber>
    </submittedName>
</protein>
<accession>A0A1L3LMG4</accession>
<dbReference type="AlphaFoldDB" id="A0A1L3LMG4"/>
<keyword evidence="2" id="KW-1185">Reference proteome</keyword>
<evidence type="ECO:0000313" key="1">
    <source>
        <dbReference type="EMBL" id="APG91226.1"/>
    </source>
</evidence>
<keyword evidence="1" id="KW-0378">Hydrolase</keyword>
<dbReference type="Proteomes" id="UP000182306">
    <property type="component" value="Chromosome"/>
</dbReference>
<dbReference type="OrthoDB" id="9780765at2"/>
<dbReference type="Gene3D" id="3.40.50.1820">
    <property type="entry name" value="alpha/beta hydrolase"/>
    <property type="match status" value="1"/>
</dbReference>
<dbReference type="PRINTS" id="PR00111">
    <property type="entry name" value="ABHYDROLASE"/>
</dbReference>
<dbReference type="PANTHER" id="PTHR46331">
    <property type="entry name" value="VALACYCLOVIR HYDROLASE"/>
    <property type="match status" value="1"/>
</dbReference>
<dbReference type="KEGG" id="same:SAMCFNEI73_Ch1939"/>
<dbReference type="GO" id="GO:0017171">
    <property type="term" value="F:serine hydrolase activity"/>
    <property type="evidence" value="ECO:0007669"/>
    <property type="project" value="TreeGrafter"/>
</dbReference>
<dbReference type="EMBL" id="CP013107">
    <property type="protein sequence ID" value="APG91226.1"/>
    <property type="molecule type" value="Genomic_DNA"/>
</dbReference>
<organism evidence="1 2">
    <name type="scientific">Sinorhizobium americanum</name>
    <dbReference type="NCBI Taxonomy" id="194963"/>
    <lineage>
        <taxon>Bacteria</taxon>
        <taxon>Pseudomonadati</taxon>
        <taxon>Pseudomonadota</taxon>
        <taxon>Alphaproteobacteria</taxon>
        <taxon>Hyphomicrobiales</taxon>
        <taxon>Rhizobiaceae</taxon>
        <taxon>Sinorhizobium/Ensifer group</taxon>
        <taxon>Sinorhizobium</taxon>
    </lineage>
</organism>